<dbReference type="PANTHER" id="PTHR43591:SF10">
    <property type="entry name" value="ABC TRANSMEMBRANE TYPE-1 DOMAIN-CONTAINING PROTEIN-RELATED"/>
    <property type="match status" value="1"/>
</dbReference>
<keyword evidence="2" id="KW-1185">Reference proteome</keyword>
<comment type="caution">
    <text evidence="1">The sequence shown here is derived from an EMBL/GenBank/DDBJ whole genome shotgun (WGS) entry which is preliminary data.</text>
</comment>
<evidence type="ECO:0000313" key="1">
    <source>
        <dbReference type="EMBL" id="KAH0566179.1"/>
    </source>
</evidence>
<gene>
    <name evidence="1" type="ORF">GP486_000432</name>
</gene>
<protein>
    <recommendedName>
        <fullName evidence="3">S-adenosyl-L-methionine-dependent methyltransferase</fullName>
    </recommendedName>
</protein>
<sequence length="285" mass="32274">MVLASGGKLHLAPIGDDPKRILDVGTGTGIWAIEMGNDLSPIQPDMVPPNVHFEVDDVEERWMYNEPFDYIHSRTMAKSIADWPNLVRQCYKFTRPGGWVEFQDLDIRYYSKDGSLRTDHHIYRWVYDLIEASTLAGRDPCPGPKLEGWVREAGYQNVHHHKFILPVGPWPKDFTLKQVGAWNLMQIDEGLEAFSLRLFTRIFGWSISDIHVMLAHARNDLRDKSIHAQFDLLVLPFPIPLGRFPSPRSVNEGLLMGVFSHVVYAQKPDTGRSSGGRPGNDGNSA</sequence>
<accession>A0A9P8LJ05</accession>
<dbReference type="Gene3D" id="3.40.50.150">
    <property type="entry name" value="Vaccinia Virus protein VP39"/>
    <property type="match status" value="1"/>
</dbReference>
<dbReference type="CDD" id="cd02440">
    <property type="entry name" value="AdoMet_MTases"/>
    <property type="match status" value="1"/>
</dbReference>
<dbReference type="Pfam" id="PF13489">
    <property type="entry name" value="Methyltransf_23"/>
    <property type="match status" value="1"/>
</dbReference>
<dbReference type="PANTHER" id="PTHR43591">
    <property type="entry name" value="METHYLTRANSFERASE"/>
    <property type="match status" value="1"/>
</dbReference>
<dbReference type="EMBL" id="JAGHQM010000028">
    <property type="protein sequence ID" value="KAH0566179.1"/>
    <property type="molecule type" value="Genomic_DNA"/>
</dbReference>
<name>A0A9P8LJ05_9PEZI</name>
<dbReference type="AlphaFoldDB" id="A0A9P8LJ05"/>
<dbReference type="GO" id="GO:0008168">
    <property type="term" value="F:methyltransferase activity"/>
    <property type="evidence" value="ECO:0007669"/>
    <property type="project" value="TreeGrafter"/>
</dbReference>
<dbReference type="InterPro" id="IPR029063">
    <property type="entry name" value="SAM-dependent_MTases_sf"/>
</dbReference>
<dbReference type="SUPFAM" id="SSF53335">
    <property type="entry name" value="S-adenosyl-L-methionine-dependent methyltransferases"/>
    <property type="match status" value="1"/>
</dbReference>
<reference evidence="1" key="1">
    <citation type="submission" date="2021-03" db="EMBL/GenBank/DDBJ databases">
        <title>Comparative genomics and phylogenomic investigation of the class Geoglossomycetes provide insights into ecological specialization and systematics.</title>
        <authorList>
            <person name="Melie T."/>
            <person name="Pirro S."/>
            <person name="Miller A.N."/>
            <person name="Quandt A."/>
        </authorList>
    </citation>
    <scope>NUCLEOTIDE SEQUENCE</scope>
    <source>
        <strain evidence="1">CAQ_001_2017</strain>
    </source>
</reference>
<organism evidence="1 2">
    <name type="scientific">Trichoglossum hirsutum</name>
    <dbReference type="NCBI Taxonomy" id="265104"/>
    <lineage>
        <taxon>Eukaryota</taxon>
        <taxon>Fungi</taxon>
        <taxon>Dikarya</taxon>
        <taxon>Ascomycota</taxon>
        <taxon>Pezizomycotina</taxon>
        <taxon>Geoglossomycetes</taxon>
        <taxon>Geoglossales</taxon>
        <taxon>Geoglossaceae</taxon>
        <taxon>Trichoglossum</taxon>
    </lineage>
</organism>
<evidence type="ECO:0000313" key="2">
    <source>
        <dbReference type="Proteomes" id="UP000750711"/>
    </source>
</evidence>
<evidence type="ECO:0008006" key="3">
    <source>
        <dbReference type="Google" id="ProtNLM"/>
    </source>
</evidence>
<proteinExistence type="predicted"/>
<dbReference type="Proteomes" id="UP000750711">
    <property type="component" value="Unassembled WGS sequence"/>
</dbReference>